<comment type="caution">
    <text evidence="2">The sequence shown here is derived from an EMBL/GenBank/DDBJ whole genome shotgun (WGS) entry which is preliminary data.</text>
</comment>
<dbReference type="InterPro" id="IPR008979">
    <property type="entry name" value="Galactose-bd-like_sf"/>
</dbReference>
<dbReference type="Proteomes" id="UP001162135">
    <property type="component" value="Unassembled WGS sequence"/>
</dbReference>
<gene>
    <name evidence="2" type="ORF">CUR86_14145</name>
</gene>
<dbReference type="Gene3D" id="2.60.120.260">
    <property type="entry name" value="Galactose-binding domain-like"/>
    <property type="match status" value="1"/>
</dbReference>
<dbReference type="InterPro" id="IPR005084">
    <property type="entry name" value="CBM6"/>
</dbReference>
<name>A0ABT6I721_9GAMM</name>
<keyword evidence="3" id="KW-1185">Reference proteome</keyword>
<reference evidence="2" key="1">
    <citation type="journal article" date="2015" name="Antonie Van Leeuwenhoek">
        <title>Comparative 16S rRNA signatures and multilocus sequence analysis for the genus Salinicola and description of Salinicola acroporae sp. nov., isolated from coral Acropora digitifera.</title>
        <authorList>
            <person name="Lepcha R.T."/>
            <person name="Poddar A."/>
            <person name="Schumann P."/>
            <person name="Das S.K."/>
        </authorList>
    </citation>
    <scope>NUCLEOTIDE SEQUENCE</scope>
    <source>
        <strain evidence="2">S4-41</strain>
    </source>
</reference>
<dbReference type="SUPFAM" id="SSF49785">
    <property type="entry name" value="Galactose-binding domain-like"/>
    <property type="match status" value="1"/>
</dbReference>
<reference evidence="2" key="2">
    <citation type="submission" date="2017-11" db="EMBL/GenBank/DDBJ databases">
        <authorList>
            <person name="Das S.K."/>
        </authorList>
    </citation>
    <scope>NUCLEOTIDE SEQUENCE</scope>
    <source>
        <strain evidence="2">S4-41</strain>
    </source>
</reference>
<organism evidence="2 3">
    <name type="scientific">Salinicola acroporae</name>
    <dbReference type="NCBI Taxonomy" id="1541440"/>
    <lineage>
        <taxon>Bacteria</taxon>
        <taxon>Pseudomonadati</taxon>
        <taxon>Pseudomonadota</taxon>
        <taxon>Gammaproteobacteria</taxon>
        <taxon>Oceanospirillales</taxon>
        <taxon>Halomonadaceae</taxon>
        <taxon>Salinicola</taxon>
    </lineage>
</organism>
<evidence type="ECO:0000259" key="1">
    <source>
        <dbReference type="PROSITE" id="PS51175"/>
    </source>
</evidence>
<evidence type="ECO:0000313" key="3">
    <source>
        <dbReference type="Proteomes" id="UP001162135"/>
    </source>
</evidence>
<accession>A0ABT6I721</accession>
<protein>
    <recommendedName>
        <fullName evidence="1">CBM6 domain-containing protein</fullName>
    </recommendedName>
</protein>
<dbReference type="InterPro" id="IPR041342">
    <property type="entry name" value="CBM35"/>
</dbReference>
<evidence type="ECO:0000313" key="2">
    <source>
        <dbReference type="EMBL" id="MDH4573466.1"/>
    </source>
</evidence>
<feature type="domain" description="CBM6" evidence="1">
    <location>
        <begin position="1"/>
        <end position="107"/>
    </location>
</feature>
<dbReference type="Pfam" id="PF18099">
    <property type="entry name" value="CBM_35_2"/>
    <property type="match status" value="1"/>
</dbReference>
<proteinExistence type="predicted"/>
<dbReference type="EMBL" id="PGFS01000001">
    <property type="protein sequence ID" value="MDH4573466.1"/>
    <property type="molecule type" value="Genomic_DNA"/>
</dbReference>
<sequence>MERLERPGLSRHGGQIGDAAYFEVQVETAGTYELDVRYAGSSASGASRPMAVLVDGVAQGNLTFPSTGSGVAGWETWQHATLTLNLESGANLIRLQNLVGVGPISIV</sequence>
<dbReference type="PROSITE" id="PS51175">
    <property type="entry name" value="CBM6"/>
    <property type="match status" value="1"/>
</dbReference>